<dbReference type="RefSeq" id="WP_014702056.1">
    <property type="nucleotide sequence ID" value="NC_017845.1"/>
</dbReference>
<dbReference type="EMBL" id="WABS01000031">
    <property type="protein sequence ID" value="MBI0555849.1"/>
    <property type="molecule type" value="Genomic_DNA"/>
</dbReference>
<reference evidence="1 4" key="1">
    <citation type="journal article" date="2012" name="J. Bacteriol.">
        <title>Genome sequence of Pectobacterium sp. strain SCC3193.</title>
        <authorList>
            <person name="Koskinen J.P."/>
            <person name="Laine P."/>
            <person name="Niemi O."/>
            <person name="Nykyri J."/>
            <person name="Harjunpaa H."/>
            <person name="Auvinen P."/>
            <person name="Paulin L."/>
            <person name="Pirhonen M."/>
            <person name="Palva T."/>
            <person name="Holm L."/>
        </authorList>
    </citation>
    <scope>NUCLEOTIDE SEQUENCE [LARGE SCALE GENOMIC DNA]</scope>
    <source>
        <strain evidence="1 4">SCC3193</strain>
    </source>
</reference>
<reference evidence="1" key="2">
    <citation type="submission" date="2012-03" db="EMBL/GenBank/DDBJ databases">
        <authorList>
            <person name="Koskinen P."/>
            <person name="Laine P."/>
            <person name="Niemi O."/>
            <person name="Nykyri J."/>
            <person name="Harjunpaa H."/>
            <person name="Auvinen P."/>
            <person name="Paulin L."/>
            <person name="Pirhonen M."/>
            <person name="Palva T."/>
            <person name="Holm L."/>
        </authorList>
    </citation>
    <scope>NUCLEOTIDE SEQUENCE</scope>
    <source>
        <strain evidence="1">SCC3193</strain>
    </source>
</reference>
<dbReference type="OMA" id="HALWDLN"/>
<dbReference type="GeneID" id="45851579"/>
<reference evidence="2" key="5">
    <citation type="submission" date="2024-05" db="EMBL/GenBank/DDBJ databases">
        <title>Identification of Pectobacterium versatile causing blackleg of potato from New York State with a whole genome sequencing approach.</title>
        <authorList>
            <person name="Ma X."/>
            <person name="Swingle B."/>
        </authorList>
    </citation>
    <scope>NUCLEOTIDE SEQUENCE</scope>
    <source>
        <strain evidence="2">NY1588A</strain>
    </source>
</reference>
<organism evidence="1 4">
    <name type="scientific">Pectobacterium parmentieri</name>
    <dbReference type="NCBI Taxonomy" id="1905730"/>
    <lineage>
        <taxon>Bacteria</taxon>
        <taxon>Pseudomonadati</taxon>
        <taxon>Pseudomonadota</taxon>
        <taxon>Gammaproteobacteria</taxon>
        <taxon>Enterobacterales</taxon>
        <taxon>Pectobacteriaceae</taxon>
        <taxon>Pectobacterium</taxon>
    </lineage>
</organism>
<dbReference type="InterPro" id="IPR035992">
    <property type="entry name" value="Ricin_B-like_lectins"/>
</dbReference>
<sequence>MIGILKYAANQELALGVSDQQKDATAILLRADSSLDKILWNLDPRTGVISLSASDGALALAIKNKNIASGTDLVLQLTNLNEPTQKWDFASKPGFIFSQANKSYVIDDQTRGGAGTRVQLFEFNGSIAQQWKFIALDRVSALASE</sequence>
<name>A0A0H3IF08_PECPM</name>
<evidence type="ECO:0000313" key="3">
    <source>
        <dbReference type="EMBL" id="RKO78395.1"/>
    </source>
</evidence>
<dbReference type="eggNOG" id="ENOG5033C56">
    <property type="taxonomic scope" value="Bacteria"/>
</dbReference>
<accession>A0A0H3IF08</accession>
<dbReference type="KEGG" id="pec:W5S_4640"/>
<reference evidence="6" key="4">
    <citation type="submission" date="2023-07" db="EMBL/GenBank/DDBJ databases">
        <title>Identification of Pectobacterium versatile causing blackleg of potato from New York State with a whole genome sequencing approach.</title>
        <authorList>
            <person name="Ma X."/>
            <person name="Swingle B."/>
        </authorList>
    </citation>
    <scope>NUCLEOTIDE SEQUENCE [LARGE SCALE GENOMIC DNA]</scope>
    <source>
        <strain evidence="6">NY1588A</strain>
    </source>
</reference>
<dbReference type="OrthoDB" id="6630634at2"/>
<proteinExistence type="predicted"/>
<evidence type="ECO:0000313" key="1">
    <source>
        <dbReference type="EMBL" id="AFI92686.1"/>
    </source>
</evidence>
<evidence type="ECO:0000313" key="6">
    <source>
        <dbReference type="Proteomes" id="UP001194579"/>
    </source>
</evidence>
<dbReference type="EMBL" id="CP003415">
    <property type="protein sequence ID" value="AFI92686.1"/>
    <property type="molecule type" value="Genomic_DNA"/>
</dbReference>
<dbReference type="PATRIC" id="fig|1166016.3.peg.4703"/>
<dbReference type="SUPFAM" id="SSF50370">
    <property type="entry name" value="Ricin B-like lectins"/>
    <property type="match status" value="1"/>
</dbReference>
<evidence type="ECO:0000313" key="2">
    <source>
        <dbReference type="EMBL" id="MBI0555849.1"/>
    </source>
</evidence>
<dbReference type="Proteomes" id="UP000269665">
    <property type="component" value="Unassembled WGS sequence"/>
</dbReference>
<keyword evidence="6" id="KW-1185">Reference proteome</keyword>
<dbReference type="PROSITE" id="PS50231">
    <property type="entry name" value="RICIN_B_LECTIN"/>
    <property type="match status" value="1"/>
</dbReference>
<protein>
    <submittedName>
        <fullName evidence="2">RICIN domain-containing protein</fullName>
    </submittedName>
    <submittedName>
        <fullName evidence="1">Ricin B lectin</fullName>
    </submittedName>
</protein>
<reference evidence="3 5" key="3">
    <citation type="journal article" date="2018" name="BMC Genomics">
        <title>High genomic variability in the plant pathogenic bacterium Pectobacterium parmentieri deciphered from de novo assembled complete genomes.</title>
        <authorList>
            <person name="Zoledowska S."/>
            <person name="Motyka-Pomagruk A."/>
            <person name="Sledz W."/>
            <person name="Mengoni A."/>
            <person name="Lojkowska E."/>
        </authorList>
    </citation>
    <scope>NUCLEOTIDE SEQUENCE [LARGE SCALE GENOMIC DNA]</scope>
    <source>
        <strain evidence="3 5">IFB5626</strain>
    </source>
</reference>
<dbReference type="HOGENOM" id="CLU_146562_0_0_6"/>
<evidence type="ECO:0000313" key="5">
    <source>
        <dbReference type="Proteomes" id="UP000269665"/>
    </source>
</evidence>
<dbReference type="EMBL" id="PSZG01000001">
    <property type="protein sequence ID" value="RKO78395.1"/>
    <property type="molecule type" value="Genomic_DNA"/>
</dbReference>
<dbReference type="Gene3D" id="2.80.10.50">
    <property type="match status" value="1"/>
</dbReference>
<dbReference type="AlphaFoldDB" id="A0A0H3IF08"/>
<dbReference type="Proteomes" id="UP000008044">
    <property type="component" value="Chromosome"/>
</dbReference>
<dbReference type="KEGG" id="ppar:A8F97_19145"/>
<gene>
    <name evidence="1" type="ordered locus">W5S_4640</name>
    <name evidence="3" type="ORF">C5E00_17205</name>
    <name evidence="2" type="ORF">F6Q06_15345</name>
</gene>
<dbReference type="Proteomes" id="UP001194579">
    <property type="component" value="Unassembled WGS sequence"/>
</dbReference>
<evidence type="ECO:0000313" key="4">
    <source>
        <dbReference type="Proteomes" id="UP000008044"/>
    </source>
</evidence>